<evidence type="ECO:0000256" key="6">
    <source>
        <dbReference type="ARBA" id="ARBA00023242"/>
    </source>
</evidence>
<keyword evidence="3" id="KW-0805">Transcription regulation</keyword>
<evidence type="ECO:0000313" key="9">
    <source>
        <dbReference type="EMBL" id="KAL3844513.1"/>
    </source>
</evidence>
<gene>
    <name evidence="9" type="ORF">ACJIZ3_001916</name>
</gene>
<keyword evidence="10" id="KW-1185">Reference proteome</keyword>
<organism evidence="9 10">
    <name type="scientific">Penstemon smallii</name>
    <dbReference type="NCBI Taxonomy" id="265156"/>
    <lineage>
        <taxon>Eukaryota</taxon>
        <taxon>Viridiplantae</taxon>
        <taxon>Streptophyta</taxon>
        <taxon>Embryophyta</taxon>
        <taxon>Tracheophyta</taxon>
        <taxon>Spermatophyta</taxon>
        <taxon>Magnoliopsida</taxon>
        <taxon>eudicotyledons</taxon>
        <taxon>Gunneridae</taxon>
        <taxon>Pentapetalae</taxon>
        <taxon>asterids</taxon>
        <taxon>lamiids</taxon>
        <taxon>Lamiales</taxon>
        <taxon>Plantaginaceae</taxon>
        <taxon>Cheloneae</taxon>
        <taxon>Penstemon</taxon>
    </lineage>
</organism>
<feature type="region of interest" description="Disordered" evidence="7">
    <location>
        <begin position="81"/>
        <end position="106"/>
    </location>
</feature>
<dbReference type="PROSITE" id="PS51032">
    <property type="entry name" value="AP2_ERF"/>
    <property type="match status" value="1"/>
</dbReference>
<dbReference type="CDD" id="cd00018">
    <property type="entry name" value="AP2"/>
    <property type="match status" value="1"/>
</dbReference>
<dbReference type="GO" id="GO:0003677">
    <property type="term" value="F:DNA binding"/>
    <property type="evidence" value="ECO:0007669"/>
    <property type="project" value="UniProtKB-KW"/>
</dbReference>
<dbReference type="PANTHER" id="PTHR31194:SF140">
    <property type="entry name" value="ETHYLENE-RESPONSIVE TRANSCRIPTION FACTOR CRF2"/>
    <property type="match status" value="1"/>
</dbReference>
<dbReference type="Proteomes" id="UP001634393">
    <property type="component" value="Unassembled WGS sequence"/>
</dbReference>
<accession>A0ABD3U7P7</accession>
<dbReference type="InterPro" id="IPR036955">
    <property type="entry name" value="AP2/ERF_dom_sf"/>
</dbReference>
<sequence length="303" mass="34104">MLSKTRVKYTEHINQTTAVIKPPEHSISGRQNPFRTVRISVTDADATDSSSDEEGTRFLIKRQRVKKFINEVKIHPCLKENGNVNGVKNRPSGSRKKTSVGKTESKAKVGNVKKFRGVRQRPWGKWAAEIRDPQRRVRLWLGTYNTAEEAAMVYDHAAIQLRGPDALTNFSTPPPTTSEYNKTSSGYNSGEDSSQNNVKSPKSVLRFVSANEIAEAESKSDYQKLPDYPIFPPIDIDLFSEIDNLIPVPDLFDETGLSDYRLTKNFYSSEIFTGSEFSIGSDDFLEDFNEDMFMFGSDPLVAL</sequence>
<feature type="compositionally biased region" description="Polar residues" evidence="7">
    <location>
        <begin position="177"/>
        <end position="200"/>
    </location>
</feature>
<comment type="caution">
    <text evidence="9">The sequence shown here is derived from an EMBL/GenBank/DDBJ whole genome shotgun (WGS) entry which is preliminary data.</text>
</comment>
<evidence type="ECO:0000256" key="5">
    <source>
        <dbReference type="ARBA" id="ARBA00023163"/>
    </source>
</evidence>
<dbReference type="EMBL" id="JBJXBP010000002">
    <property type="protein sequence ID" value="KAL3844513.1"/>
    <property type="molecule type" value="Genomic_DNA"/>
</dbReference>
<reference evidence="9 10" key="1">
    <citation type="submission" date="2024-12" db="EMBL/GenBank/DDBJ databases">
        <title>The unique morphological basis and parallel evolutionary history of personate flowers in Penstemon.</title>
        <authorList>
            <person name="Depatie T.H."/>
            <person name="Wessinger C.A."/>
        </authorList>
    </citation>
    <scope>NUCLEOTIDE SEQUENCE [LARGE SCALE GENOMIC DNA]</scope>
    <source>
        <strain evidence="9">WTNN_2</strain>
        <tissue evidence="9">Leaf</tissue>
    </source>
</reference>
<dbReference type="PRINTS" id="PR00367">
    <property type="entry name" value="ETHRSPELEMNT"/>
</dbReference>
<evidence type="ECO:0000259" key="8">
    <source>
        <dbReference type="PROSITE" id="PS51032"/>
    </source>
</evidence>
<protein>
    <recommendedName>
        <fullName evidence="8">AP2/ERF domain-containing protein</fullName>
    </recommendedName>
</protein>
<name>A0ABD3U7P7_9LAMI</name>
<evidence type="ECO:0000256" key="7">
    <source>
        <dbReference type="SAM" id="MobiDB-lite"/>
    </source>
</evidence>
<evidence type="ECO:0000256" key="2">
    <source>
        <dbReference type="ARBA" id="ARBA00022821"/>
    </source>
</evidence>
<dbReference type="PANTHER" id="PTHR31194">
    <property type="entry name" value="SHN SHINE , DNA BINDING / TRANSCRIPTION FACTOR"/>
    <property type="match status" value="1"/>
</dbReference>
<dbReference type="SUPFAM" id="SSF54171">
    <property type="entry name" value="DNA-binding domain"/>
    <property type="match status" value="1"/>
</dbReference>
<evidence type="ECO:0000313" key="10">
    <source>
        <dbReference type="Proteomes" id="UP001634393"/>
    </source>
</evidence>
<feature type="domain" description="AP2/ERF" evidence="8">
    <location>
        <begin position="114"/>
        <end position="171"/>
    </location>
</feature>
<dbReference type="InterPro" id="IPR016177">
    <property type="entry name" value="DNA-bd_dom_sf"/>
</dbReference>
<feature type="region of interest" description="Disordered" evidence="7">
    <location>
        <begin position="165"/>
        <end position="200"/>
    </location>
</feature>
<keyword evidence="2" id="KW-0611">Plant defense</keyword>
<comment type="subcellular location">
    <subcellularLocation>
        <location evidence="1">Nucleus</location>
    </subcellularLocation>
</comment>
<proteinExistence type="predicted"/>
<keyword evidence="6" id="KW-0539">Nucleus</keyword>
<dbReference type="Gene3D" id="3.30.730.10">
    <property type="entry name" value="AP2/ERF domain"/>
    <property type="match status" value="1"/>
</dbReference>
<keyword evidence="5" id="KW-0804">Transcription</keyword>
<dbReference type="Pfam" id="PF00847">
    <property type="entry name" value="AP2"/>
    <property type="match status" value="1"/>
</dbReference>
<evidence type="ECO:0000256" key="3">
    <source>
        <dbReference type="ARBA" id="ARBA00023015"/>
    </source>
</evidence>
<evidence type="ECO:0000256" key="1">
    <source>
        <dbReference type="ARBA" id="ARBA00004123"/>
    </source>
</evidence>
<dbReference type="InterPro" id="IPR001471">
    <property type="entry name" value="AP2/ERF_dom"/>
</dbReference>
<dbReference type="GO" id="GO:0005634">
    <property type="term" value="C:nucleus"/>
    <property type="evidence" value="ECO:0007669"/>
    <property type="project" value="UniProtKB-SubCell"/>
</dbReference>
<dbReference type="InterPro" id="IPR050913">
    <property type="entry name" value="AP2/ERF_ERF"/>
</dbReference>
<dbReference type="SMART" id="SM00380">
    <property type="entry name" value="AP2"/>
    <property type="match status" value="1"/>
</dbReference>
<dbReference type="GO" id="GO:0006952">
    <property type="term" value="P:defense response"/>
    <property type="evidence" value="ECO:0007669"/>
    <property type="project" value="UniProtKB-KW"/>
</dbReference>
<dbReference type="AlphaFoldDB" id="A0ABD3U7P7"/>
<evidence type="ECO:0000256" key="4">
    <source>
        <dbReference type="ARBA" id="ARBA00023125"/>
    </source>
</evidence>
<keyword evidence="4" id="KW-0238">DNA-binding</keyword>
<dbReference type="FunFam" id="3.30.730.10:FF:000001">
    <property type="entry name" value="Ethylene-responsive transcription factor 2"/>
    <property type="match status" value="1"/>
</dbReference>